<proteinExistence type="predicted"/>
<protein>
    <submittedName>
        <fullName evidence="1">(salmon louse) hypothetical protein</fullName>
    </submittedName>
</protein>
<dbReference type="OrthoDB" id="272778at2759"/>
<evidence type="ECO:0000313" key="1">
    <source>
        <dbReference type="EMBL" id="CAF2969886.1"/>
    </source>
</evidence>
<dbReference type="Proteomes" id="UP000675881">
    <property type="component" value="Chromosome 6"/>
</dbReference>
<accession>A0A7R8CYK3</accession>
<sequence>MTSFQTIFPSHLRPKNFSSDWRSNNLHVTMSGGLLHIHFYRAPISKLLSIYILLSHKLIQYLPINSLKCNVPSITLNKETVISILWSKAGFVDLTYAILASVLIYQFRVFERRYGSLKFSSLLISSFLISVLLEVGLNVVIQSNEHLANGPFGLFVPWGYIPKLKVYLVGLLLFALSLENSIAFGSAIIAGMVCKWNICWIRDAIRVPYCIGKILSKYSWLVESSTSLYKQPIGATLEIQRAFQLEHLLRDHL</sequence>
<reference evidence="1" key="1">
    <citation type="submission" date="2021-02" db="EMBL/GenBank/DDBJ databases">
        <authorList>
            <person name="Bekaert M."/>
        </authorList>
    </citation>
    <scope>NUCLEOTIDE SEQUENCE</scope>
    <source>
        <strain evidence="1">IoA-00</strain>
    </source>
</reference>
<keyword evidence="2" id="KW-1185">Reference proteome</keyword>
<dbReference type="EMBL" id="HG994585">
    <property type="protein sequence ID" value="CAF2969886.1"/>
    <property type="molecule type" value="Genomic_DNA"/>
</dbReference>
<organism evidence="1 2">
    <name type="scientific">Lepeophtheirus salmonis</name>
    <name type="common">Salmon louse</name>
    <name type="synonym">Caligus salmonis</name>
    <dbReference type="NCBI Taxonomy" id="72036"/>
    <lineage>
        <taxon>Eukaryota</taxon>
        <taxon>Metazoa</taxon>
        <taxon>Ecdysozoa</taxon>
        <taxon>Arthropoda</taxon>
        <taxon>Crustacea</taxon>
        <taxon>Multicrustacea</taxon>
        <taxon>Hexanauplia</taxon>
        <taxon>Copepoda</taxon>
        <taxon>Siphonostomatoida</taxon>
        <taxon>Caligidae</taxon>
        <taxon>Lepeophtheirus</taxon>
    </lineage>
</organism>
<dbReference type="AlphaFoldDB" id="A0A7R8CYK3"/>
<evidence type="ECO:0000313" key="2">
    <source>
        <dbReference type="Proteomes" id="UP000675881"/>
    </source>
</evidence>
<name>A0A7R8CYK3_LEPSM</name>
<gene>
    <name evidence="1" type="ORF">LSAA_11921</name>
</gene>